<evidence type="ECO:0000313" key="2">
    <source>
        <dbReference type="Proteomes" id="UP000054279"/>
    </source>
</evidence>
<dbReference type="EMBL" id="KN837137">
    <property type="protein sequence ID" value="KIJ41433.1"/>
    <property type="molecule type" value="Genomic_DNA"/>
</dbReference>
<accession>A0A0C9UEN5</accession>
<organism evidence="1 2">
    <name type="scientific">Sphaerobolus stellatus (strain SS14)</name>
    <dbReference type="NCBI Taxonomy" id="990650"/>
    <lineage>
        <taxon>Eukaryota</taxon>
        <taxon>Fungi</taxon>
        <taxon>Dikarya</taxon>
        <taxon>Basidiomycota</taxon>
        <taxon>Agaricomycotina</taxon>
        <taxon>Agaricomycetes</taxon>
        <taxon>Phallomycetidae</taxon>
        <taxon>Geastrales</taxon>
        <taxon>Sphaerobolaceae</taxon>
        <taxon>Sphaerobolus</taxon>
    </lineage>
</organism>
<protein>
    <submittedName>
        <fullName evidence="1">Uncharacterized protein</fullName>
    </submittedName>
</protein>
<dbReference type="HOGENOM" id="CLU_1215459_0_0_1"/>
<evidence type="ECO:0000313" key="1">
    <source>
        <dbReference type="EMBL" id="KIJ41433.1"/>
    </source>
</evidence>
<dbReference type="Proteomes" id="UP000054279">
    <property type="component" value="Unassembled WGS sequence"/>
</dbReference>
<proteinExistence type="predicted"/>
<reference evidence="1 2" key="1">
    <citation type="submission" date="2014-06" db="EMBL/GenBank/DDBJ databases">
        <title>Evolutionary Origins and Diversification of the Mycorrhizal Mutualists.</title>
        <authorList>
            <consortium name="DOE Joint Genome Institute"/>
            <consortium name="Mycorrhizal Genomics Consortium"/>
            <person name="Kohler A."/>
            <person name="Kuo A."/>
            <person name="Nagy L.G."/>
            <person name="Floudas D."/>
            <person name="Copeland A."/>
            <person name="Barry K.W."/>
            <person name="Cichocki N."/>
            <person name="Veneault-Fourrey C."/>
            <person name="LaButti K."/>
            <person name="Lindquist E.A."/>
            <person name="Lipzen A."/>
            <person name="Lundell T."/>
            <person name="Morin E."/>
            <person name="Murat C."/>
            <person name="Riley R."/>
            <person name="Ohm R."/>
            <person name="Sun H."/>
            <person name="Tunlid A."/>
            <person name="Henrissat B."/>
            <person name="Grigoriev I.V."/>
            <person name="Hibbett D.S."/>
            <person name="Martin F."/>
        </authorList>
    </citation>
    <scope>NUCLEOTIDE SEQUENCE [LARGE SCALE GENOMIC DNA]</scope>
    <source>
        <strain evidence="1 2">SS14</strain>
    </source>
</reference>
<dbReference type="AlphaFoldDB" id="A0A0C9UEN5"/>
<sequence>MPSVPQDIVSGYLSITFESYAPLEAGQAITRNFIKDSNSSIDISTRMSSDGKFKSLALPSLETAVVVNIASNRDLKSLYDTFSRLSPRSKALIGDFHESSGSTCCPRFQDTHPWNRLRFRIQILKIHTFQNTWDFSLEEKNDIRVVLRAWICAYAIQSEAFQKKLQEVTYVTVDTTWISKAERLCLAELLRQSDVVRYSEEIEMLAEFNKIKTTKDGYIAIKNARYKT</sequence>
<gene>
    <name evidence="1" type="ORF">M422DRAFT_255636</name>
</gene>
<keyword evidence="2" id="KW-1185">Reference proteome</keyword>
<name>A0A0C9UEN5_SPHS4</name>